<proteinExistence type="predicted"/>
<sequence length="372" mass="40108">MRGPPRRLTGRHVRLRSQRARASTPRMPRYPARSGSATFWWPNWGPSDATSMGNPTASAICFQSGISRSRQSVGIWAGKRPCGALPTGANPCQTAAPTCFPFMTICRFHVLAFPGLCLEHSSSKPSLPSPIMPAMSVFAWATRHPFAPPSLCPSSGSARRGLTRAPLTATDTRLGVRCNTTPTGAKPASSISRHHWSLTHRLTRGATSMPTGFNQTGVLLSRKPPPRCDNGHHATPPPQPPGLHPGRHRRRDLPRQAGRLGRPARRHPERLAPGGQGAAGVPSSRCRALRPAASLLGAVCPATRFRCLSGYFHGSSTGKNDPEDAYLWQNSTIDMQFDPLQIPTPLLQIFDRPSSILRSRGAVSPSAPVPTP</sequence>
<feature type="compositionally biased region" description="Basic residues" evidence="1">
    <location>
        <begin position="1"/>
        <end position="19"/>
    </location>
</feature>
<dbReference type="AlphaFoldDB" id="E6PKM3"/>
<protein>
    <submittedName>
        <fullName evidence="2">Uncharacterized protein</fullName>
    </submittedName>
</protein>
<organism evidence="2">
    <name type="scientific">mine drainage metagenome</name>
    <dbReference type="NCBI Taxonomy" id="410659"/>
    <lineage>
        <taxon>unclassified sequences</taxon>
        <taxon>metagenomes</taxon>
        <taxon>ecological metagenomes</taxon>
    </lineage>
</organism>
<feature type="region of interest" description="Disordered" evidence="1">
    <location>
        <begin position="205"/>
        <end position="283"/>
    </location>
</feature>
<gene>
    <name evidence="2" type="ORF">CARN2_0874</name>
</gene>
<dbReference type="EMBL" id="CABM01000005">
    <property type="protein sequence ID" value="CBH95474.1"/>
    <property type="molecule type" value="Genomic_DNA"/>
</dbReference>
<feature type="region of interest" description="Disordered" evidence="1">
    <location>
        <begin position="1"/>
        <end position="31"/>
    </location>
</feature>
<reference evidence="2" key="1">
    <citation type="submission" date="2009-10" db="EMBL/GenBank/DDBJ databases">
        <title>Diversity of trophic interactions inside an arsenic-rich microbial ecosystem.</title>
        <authorList>
            <person name="Bertin P.N."/>
            <person name="Heinrich-Salmeron A."/>
            <person name="Pelletier E."/>
            <person name="Goulhen-Chollet F."/>
            <person name="Arsene-Ploetze F."/>
            <person name="Gallien S."/>
            <person name="Calteau A."/>
            <person name="Vallenet D."/>
            <person name="Casiot C."/>
            <person name="Chane-Woon-Ming B."/>
            <person name="Giloteaux L."/>
            <person name="Barakat M."/>
            <person name="Bonnefoy V."/>
            <person name="Bruneel O."/>
            <person name="Chandler M."/>
            <person name="Cleiss J."/>
            <person name="Duran R."/>
            <person name="Elbaz-Poulichet F."/>
            <person name="Fonknechten N."/>
            <person name="Lauga B."/>
            <person name="Mornico D."/>
            <person name="Ortet P."/>
            <person name="Schaeffer C."/>
            <person name="Siguier P."/>
            <person name="Alexander Thil Smith A."/>
            <person name="Van Dorsselaer A."/>
            <person name="Weissenbach J."/>
            <person name="Medigue C."/>
            <person name="Le Paslier D."/>
        </authorList>
    </citation>
    <scope>NUCLEOTIDE SEQUENCE</scope>
</reference>
<evidence type="ECO:0000313" key="2">
    <source>
        <dbReference type="EMBL" id="CBH95474.1"/>
    </source>
</evidence>
<comment type="caution">
    <text evidence="2">The sequence shown here is derived from an EMBL/GenBank/DDBJ whole genome shotgun (WGS) entry which is preliminary data.</text>
</comment>
<evidence type="ECO:0000256" key="1">
    <source>
        <dbReference type="SAM" id="MobiDB-lite"/>
    </source>
</evidence>
<accession>E6PKM3</accession>
<feature type="compositionally biased region" description="Polar residues" evidence="1">
    <location>
        <begin position="205"/>
        <end position="218"/>
    </location>
</feature>
<name>E6PKM3_9ZZZZ</name>